<dbReference type="EMBL" id="JAAZON010000596">
    <property type="protein sequence ID" value="NMC64080.1"/>
    <property type="molecule type" value="Genomic_DNA"/>
</dbReference>
<keyword evidence="2" id="KW-0808">Transferase</keyword>
<sequence>MSKVTLGMSTYDDFDGVYFSCQGNRLLHPILDLDGEIIVIDNNPNSSHGAATKHFCNKSKFIKYIPFTKYQGTAVRSELFNYSKSEIVICIDSHVLLAPGAIDAVVKYLSLEQTDSPILVQGPRLYDNLSHCSLKWLNIWSATMLGKWAPTIPVDTIGNEAFEIENQGLGAFACRRKEWLGLNPLFRGFGGEEGYIQRKYQLAGGKVVCIPEFKWIHRFDRPNGIPYRCNLKDRLFNYFLGAFELKLSTDSIVENFRALLSDFHVRAIFKEALKAYNKSKTDSSLKLDNSGEN</sequence>
<dbReference type="Pfam" id="PF00535">
    <property type="entry name" value="Glycos_transf_2"/>
    <property type="match status" value="1"/>
</dbReference>
<gene>
    <name evidence="2" type="ORF">GYA55_13030</name>
</gene>
<dbReference type="InterPro" id="IPR001173">
    <property type="entry name" value="Glyco_trans_2-like"/>
</dbReference>
<comment type="caution">
    <text evidence="2">The sequence shown here is derived from an EMBL/GenBank/DDBJ whole genome shotgun (WGS) entry which is preliminary data.</text>
</comment>
<dbReference type="Proteomes" id="UP000524246">
    <property type="component" value="Unassembled WGS sequence"/>
</dbReference>
<evidence type="ECO:0000259" key="1">
    <source>
        <dbReference type="Pfam" id="PF00535"/>
    </source>
</evidence>
<organism evidence="2 3">
    <name type="scientific">SAR324 cluster bacterium</name>
    <dbReference type="NCBI Taxonomy" id="2024889"/>
    <lineage>
        <taxon>Bacteria</taxon>
        <taxon>Deltaproteobacteria</taxon>
        <taxon>SAR324 cluster</taxon>
    </lineage>
</organism>
<dbReference type="AlphaFoldDB" id="A0A7X9IMI7"/>
<dbReference type="InterPro" id="IPR029044">
    <property type="entry name" value="Nucleotide-diphossugar_trans"/>
</dbReference>
<dbReference type="SUPFAM" id="SSF53448">
    <property type="entry name" value="Nucleotide-diphospho-sugar transferases"/>
    <property type="match status" value="1"/>
</dbReference>
<feature type="domain" description="Glycosyltransferase 2-like" evidence="1">
    <location>
        <begin position="34"/>
        <end position="118"/>
    </location>
</feature>
<reference evidence="2 3" key="1">
    <citation type="journal article" date="2020" name="Biotechnol. Biofuels">
        <title>New insights from the biogas microbiome by comprehensive genome-resolved metagenomics of nearly 1600 species originating from multiple anaerobic digesters.</title>
        <authorList>
            <person name="Campanaro S."/>
            <person name="Treu L."/>
            <person name="Rodriguez-R L.M."/>
            <person name="Kovalovszki A."/>
            <person name="Ziels R.M."/>
            <person name="Maus I."/>
            <person name="Zhu X."/>
            <person name="Kougias P.G."/>
            <person name="Basile A."/>
            <person name="Luo G."/>
            <person name="Schluter A."/>
            <person name="Konstantinidis K.T."/>
            <person name="Angelidaki I."/>
        </authorList>
    </citation>
    <scope>NUCLEOTIDE SEQUENCE [LARGE SCALE GENOMIC DNA]</scope>
    <source>
        <strain evidence="2">AS27yjCOA_65</strain>
    </source>
</reference>
<protein>
    <submittedName>
        <fullName evidence="2">Glycosyltransferase family 2 protein</fullName>
    </submittedName>
</protein>
<accession>A0A7X9IMI7</accession>
<evidence type="ECO:0000313" key="3">
    <source>
        <dbReference type="Proteomes" id="UP000524246"/>
    </source>
</evidence>
<dbReference type="CDD" id="cd00761">
    <property type="entry name" value="Glyco_tranf_GTA_type"/>
    <property type="match status" value="1"/>
</dbReference>
<evidence type="ECO:0000313" key="2">
    <source>
        <dbReference type="EMBL" id="NMC64080.1"/>
    </source>
</evidence>
<proteinExistence type="predicted"/>
<dbReference type="Gene3D" id="3.90.550.10">
    <property type="entry name" value="Spore Coat Polysaccharide Biosynthesis Protein SpsA, Chain A"/>
    <property type="match status" value="1"/>
</dbReference>
<name>A0A7X9IMI7_9DELT</name>
<dbReference type="GO" id="GO:0016740">
    <property type="term" value="F:transferase activity"/>
    <property type="evidence" value="ECO:0007669"/>
    <property type="project" value="UniProtKB-KW"/>
</dbReference>